<keyword evidence="4" id="KW-0472">Membrane</keyword>
<dbReference type="Proteomes" id="UP000232323">
    <property type="component" value="Unassembled WGS sequence"/>
</dbReference>
<dbReference type="InterPro" id="IPR000889">
    <property type="entry name" value="Glutathione_peroxidase"/>
</dbReference>
<dbReference type="Gene3D" id="3.40.30.10">
    <property type="entry name" value="Glutaredoxin"/>
    <property type="match status" value="1"/>
</dbReference>
<keyword evidence="4" id="KW-1133">Transmembrane helix</keyword>
<dbReference type="Pfam" id="PF00255">
    <property type="entry name" value="GSHPx"/>
    <property type="match status" value="1"/>
</dbReference>
<evidence type="ECO:0000256" key="2">
    <source>
        <dbReference type="ARBA" id="ARBA00022559"/>
    </source>
</evidence>
<evidence type="ECO:0000313" key="5">
    <source>
        <dbReference type="EMBL" id="GAX80666.1"/>
    </source>
</evidence>
<keyword evidence="4" id="KW-0812">Transmembrane</keyword>
<keyword evidence="2" id="KW-0575">Peroxidase</keyword>
<evidence type="ECO:0000256" key="3">
    <source>
        <dbReference type="ARBA" id="ARBA00023002"/>
    </source>
</evidence>
<name>A0A250XC83_9CHLO</name>
<evidence type="ECO:0000256" key="4">
    <source>
        <dbReference type="SAM" id="Phobius"/>
    </source>
</evidence>
<comment type="similarity">
    <text evidence="1">Belongs to the glutathione peroxidase family.</text>
</comment>
<comment type="caution">
    <text evidence="5">The sequence shown here is derived from an EMBL/GenBank/DDBJ whole genome shotgun (WGS) entry which is preliminary data.</text>
</comment>
<dbReference type="PROSITE" id="PS51355">
    <property type="entry name" value="GLUTATHIONE_PEROXID_3"/>
    <property type="match status" value="1"/>
</dbReference>
<keyword evidence="3" id="KW-0560">Oxidoreductase</keyword>
<protein>
    <recommendedName>
        <fullName evidence="7">Glutathione peroxidase</fullName>
    </recommendedName>
</protein>
<accession>A0A250XC83</accession>
<organism evidence="5 6">
    <name type="scientific">Chlamydomonas eustigma</name>
    <dbReference type="NCBI Taxonomy" id="1157962"/>
    <lineage>
        <taxon>Eukaryota</taxon>
        <taxon>Viridiplantae</taxon>
        <taxon>Chlorophyta</taxon>
        <taxon>core chlorophytes</taxon>
        <taxon>Chlorophyceae</taxon>
        <taxon>CS clade</taxon>
        <taxon>Chlamydomonadales</taxon>
        <taxon>Chlamydomonadaceae</taxon>
        <taxon>Chlamydomonas</taxon>
    </lineage>
</organism>
<gene>
    <name evidence="5" type="ORF">CEUSTIGMA_g8101.t1</name>
</gene>
<reference evidence="5 6" key="1">
    <citation type="submission" date="2017-08" db="EMBL/GenBank/DDBJ databases">
        <title>Acidophilic green algal genome provides insights into adaptation to an acidic environment.</title>
        <authorList>
            <person name="Hirooka S."/>
            <person name="Hirose Y."/>
            <person name="Kanesaki Y."/>
            <person name="Higuchi S."/>
            <person name="Fujiwara T."/>
            <person name="Onuma R."/>
            <person name="Era A."/>
            <person name="Ohbayashi R."/>
            <person name="Uzuka A."/>
            <person name="Nozaki H."/>
            <person name="Yoshikawa H."/>
            <person name="Miyagishima S.Y."/>
        </authorList>
    </citation>
    <scope>NUCLEOTIDE SEQUENCE [LARGE SCALE GENOMIC DNA]</scope>
    <source>
        <strain evidence="5 6">NIES-2499</strain>
    </source>
</reference>
<dbReference type="EMBL" id="BEGY01000055">
    <property type="protein sequence ID" value="GAX80666.1"/>
    <property type="molecule type" value="Genomic_DNA"/>
</dbReference>
<dbReference type="OrthoDB" id="446890at2759"/>
<evidence type="ECO:0000313" key="6">
    <source>
        <dbReference type="Proteomes" id="UP000232323"/>
    </source>
</evidence>
<dbReference type="GO" id="GO:0004601">
    <property type="term" value="F:peroxidase activity"/>
    <property type="evidence" value="ECO:0007669"/>
    <property type="project" value="UniProtKB-KW"/>
</dbReference>
<dbReference type="InterPro" id="IPR036249">
    <property type="entry name" value="Thioredoxin-like_sf"/>
</dbReference>
<evidence type="ECO:0008006" key="7">
    <source>
        <dbReference type="Google" id="ProtNLM"/>
    </source>
</evidence>
<dbReference type="SUPFAM" id="SSF52833">
    <property type="entry name" value="Thioredoxin-like"/>
    <property type="match status" value="1"/>
</dbReference>
<keyword evidence="6" id="KW-1185">Reference proteome</keyword>
<feature type="transmembrane region" description="Helical" evidence="4">
    <location>
        <begin position="90"/>
        <end position="111"/>
    </location>
</feature>
<dbReference type="AlphaFoldDB" id="A0A250XC83"/>
<sequence>MAGSVSTMRMSKVLVRPCLSRKVRQQTVALFGSSAPAKGSFYEYEVKNIDGKPVKLDQFKGKVVLVVNLASQVYELPLIHGIYMNMYMPCLLTVWKSCIVTLTSTLFVWSLNLHARC</sequence>
<dbReference type="GO" id="GO:0006979">
    <property type="term" value="P:response to oxidative stress"/>
    <property type="evidence" value="ECO:0007669"/>
    <property type="project" value="InterPro"/>
</dbReference>
<evidence type="ECO:0000256" key="1">
    <source>
        <dbReference type="ARBA" id="ARBA00006926"/>
    </source>
</evidence>
<proteinExistence type="inferred from homology"/>